<comment type="caution">
    <text evidence="2">The sequence shown here is derived from an EMBL/GenBank/DDBJ whole genome shotgun (WGS) entry which is preliminary data.</text>
</comment>
<evidence type="ECO:0000313" key="2">
    <source>
        <dbReference type="EMBL" id="MFC4219424.1"/>
    </source>
</evidence>
<dbReference type="RefSeq" id="WP_379762810.1">
    <property type="nucleotide sequence ID" value="NZ_JBHSCL010000004.1"/>
</dbReference>
<proteinExistence type="predicted"/>
<dbReference type="InterPro" id="IPR021484">
    <property type="entry name" value="DUF3137"/>
</dbReference>
<keyword evidence="1" id="KW-1133">Transmembrane helix</keyword>
<accession>A0ABV8PKK7</accession>
<organism evidence="2 3">
    <name type="scientific">Flagellimonas marina</name>
    <dbReference type="NCBI Taxonomy" id="1775168"/>
    <lineage>
        <taxon>Bacteria</taxon>
        <taxon>Pseudomonadati</taxon>
        <taxon>Bacteroidota</taxon>
        <taxon>Flavobacteriia</taxon>
        <taxon>Flavobacteriales</taxon>
        <taxon>Flavobacteriaceae</taxon>
        <taxon>Flagellimonas</taxon>
    </lineage>
</organism>
<keyword evidence="3" id="KW-1185">Reference proteome</keyword>
<feature type="transmembrane region" description="Helical" evidence="1">
    <location>
        <begin position="54"/>
        <end position="74"/>
    </location>
</feature>
<dbReference type="Pfam" id="PF11335">
    <property type="entry name" value="DUF3137"/>
    <property type="match status" value="1"/>
</dbReference>
<name>A0ABV8PKK7_9FLAO</name>
<keyword evidence="1" id="KW-0812">Transmembrane</keyword>
<gene>
    <name evidence="2" type="ORF">ACFOWS_04735</name>
</gene>
<dbReference type="EMBL" id="JBHSCL010000004">
    <property type="protein sequence ID" value="MFC4219424.1"/>
    <property type="molecule type" value="Genomic_DNA"/>
</dbReference>
<keyword evidence="1" id="KW-0472">Membrane</keyword>
<protein>
    <submittedName>
        <fullName evidence="2">DUF3137 domain-containing protein</fullName>
    </submittedName>
</protein>
<evidence type="ECO:0000313" key="3">
    <source>
        <dbReference type="Proteomes" id="UP001595841"/>
    </source>
</evidence>
<evidence type="ECO:0000256" key="1">
    <source>
        <dbReference type="SAM" id="Phobius"/>
    </source>
</evidence>
<sequence>MKEIKKSELVVIPRKKKKKYQSMVYNLNHGLLIGKIDDTSIQIGNIKIINQKPIYNYLLAIPIFNFMVMAYIYLRPWFTKKTVDHIGSSFLGMFAIADFNKKFSGTTVVLPDQFEKRMGYLAKTLQSLNFKRDQLVNLESPEFENEFVVYSTDQVEVRYILSTTFMERILALKQKINRPIMLSFQNNKLYMAVQHPYGFFSLPENKNLVTSNALEELFADITTAIGIVEDLNLNTKIWG</sequence>
<reference evidence="3" key="1">
    <citation type="journal article" date="2019" name="Int. J. Syst. Evol. Microbiol.">
        <title>The Global Catalogue of Microorganisms (GCM) 10K type strain sequencing project: providing services to taxonomists for standard genome sequencing and annotation.</title>
        <authorList>
            <consortium name="The Broad Institute Genomics Platform"/>
            <consortium name="The Broad Institute Genome Sequencing Center for Infectious Disease"/>
            <person name="Wu L."/>
            <person name="Ma J."/>
        </authorList>
    </citation>
    <scope>NUCLEOTIDE SEQUENCE [LARGE SCALE GENOMIC DNA]</scope>
    <source>
        <strain evidence="3">CGMCC 1.15774</strain>
    </source>
</reference>
<dbReference type="Proteomes" id="UP001595841">
    <property type="component" value="Unassembled WGS sequence"/>
</dbReference>